<sequence length="373" mass="41674">MTKPTWAQAKLGCQDKCGSVSIPYPFGMTDNCYYNEGFLITCNEIFNPPKPFLKESNIDIINISINGQLHVMQYVAYDCYDQFGRREHQIKPWISFENLKVSSTENKFIAIGCDTYATIRGYRNDKSYESGCMSICSSIDYISNGSCSGIGCCQISIPEGLHSIDVAVSSYYNHTKVWNFSPCSYAFVIEENKFNFSSANLSDLRNVTELPMVIDWAIGNVTCEVAKTSSEYACMKNSMCYNVQNGAGYGCRCLEGYKGNAYLPHGCQGLKLRVVTWENNKELDIDECEEGLNQCTMICINTPGNYSCACPKGYHGDGRKHGYGCMRDRSQVIMIVLGKHIFLSSPLEAITFLHNLLGHFDLLDSYGIGLQIA</sequence>
<evidence type="ECO:0000256" key="5">
    <source>
        <dbReference type="ARBA" id="ARBA00023157"/>
    </source>
</evidence>
<comment type="caution">
    <text evidence="6">Lacks conserved residue(s) required for the propagation of feature annotation.</text>
</comment>
<dbReference type="GO" id="GO:0016020">
    <property type="term" value="C:membrane"/>
    <property type="evidence" value="ECO:0007669"/>
    <property type="project" value="UniProtKB-SubCell"/>
</dbReference>
<dbReference type="Gene3D" id="2.10.25.10">
    <property type="entry name" value="Laminin"/>
    <property type="match status" value="1"/>
</dbReference>
<keyword evidence="5" id="KW-1015">Disulfide bond</keyword>
<dbReference type="EMBL" id="BJWL01000218">
    <property type="protein sequence ID" value="GFS34974.1"/>
    <property type="molecule type" value="Genomic_DNA"/>
</dbReference>
<dbReference type="GO" id="GO:0030247">
    <property type="term" value="F:polysaccharide binding"/>
    <property type="evidence" value="ECO:0007669"/>
    <property type="project" value="InterPro"/>
</dbReference>
<dbReference type="CDD" id="cd00054">
    <property type="entry name" value="EGF_CA"/>
    <property type="match status" value="1"/>
</dbReference>
<comment type="caution">
    <text evidence="8">The sequence shown here is derived from an EMBL/GenBank/DDBJ whole genome shotgun (WGS) entry which is preliminary data.</text>
</comment>
<dbReference type="OrthoDB" id="4062651at2759"/>
<evidence type="ECO:0000256" key="3">
    <source>
        <dbReference type="ARBA" id="ARBA00022729"/>
    </source>
</evidence>
<dbReference type="SMART" id="SM00181">
    <property type="entry name" value="EGF"/>
    <property type="match status" value="2"/>
</dbReference>
<evidence type="ECO:0000313" key="9">
    <source>
        <dbReference type="Proteomes" id="UP000585474"/>
    </source>
</evidence>
<dbReference type="SUPFAM" id="SSF57196">
    <property type="entry name" value="EGF/Laminin"/>
    <property type="match status" value="1"/>
</dbReference>
<dbReference type="InterPro" id="IPR001881">
    <property type="entry name" value="EGF-like_Ca-bd_dom"/>
</dbReference>
<evidence type="ECO:0000259" key="7">
    <source>
        <dbReference type="PROSITE" id="PS50026"/>
    </source>
</evidence>
<dbReference type="InterPro" id="IPR000152">
    <property type="entry name" value="EGF-type_Asp/Asn_hydroxyl_site"/>
</dbReference>
<evidence type="ECO:0000256" key="4">
    <source>
        <dbReference type="ARBA" id="ARBA00022737"/>
    </source>
</evidence>
<dbReference type="PROSITE" id="PS01187">
    <property type="entry name" value="EGF_CA"/>
    <property type="match status" value="1"/>
</dbReference>
<keyword evidence="2 6" id="KW-0245">EGF-like domain</keyword>
<evidence type="ECO:0000256" key="2">
    <source>
        <dbReference type="ARBA" id="ARBA00022536"/>
    </source>
</evidence>
<evidence type="ECO:0000256" key="6">
    <source>
        <dbReference type="PROSITE-ProRule" id="PRU00076"/>
    </source>
</evidence>
<dbReference type="InterPro" id="IPR025287">
    <property type="entry name" value="WAK_GUB"/>
</dbReference>
<feature type="domain" description="EGF-like" evidence="7">
    <location>
        <begin position="284"/>
        <end position="317"/>
    </location>
</feature>
<dbReference type="Pfam" id="PF13947">
    <property type="entry name" value="GUB_WAK_bind"/>
    <property type="match status" value="1"/>
</dbReference>
<reference evidence="9" key="1">
    <citation type="submission" date="2019-07" db="EMBL/GenBank/DDBJ databases">
        <title>De Novo Assembly of kiwifruit Actinidia rufa.</title>
        <authorList>
            <person name="Sugita-Konishi S."/>
            <person name="Sato K."/>
            <person name="Mori E."/>
            <person name="Abe Y."/>
            <person name="Kisaki G."/>
            <person name="Hamano K."/>
            <person name="Suezawa K."/>
            <person name="Otani M."/>
            <person name="Fukuda T."/>
            <person name="Manabe T."/>
            <person name="Gomi K."/>
            <person name="Tabuchi M."/>
            <person name="Akimitsu K."/>
            <person name="Kataoka I."/>
        </authorList>
    </citation>
    <scope>NUCLEOTIDE SEQUENCE [LARGE SCALE GENOMIC DNA]</scope>
    <source>
        <strain evidence="9">cv. Fuchu</strain>
    </source>
</reference>
<dbReference type="FunFam" id="2.10.25.10:FF:000038">
    <property type="entry name" value="Fibrillin 2"/>
    <property type="match status" value="1"/>
</dbReference>
<evidence type="ECO:0000313" key="8">
    <source>
        <dbReference type="EMBL" id="GFS34974.1"/>
    </source>
</evidence>
<dbReference type="AlphaFoldDB" id="A0A7J0DH71"/>
<dbReference type="SMART" id="SM00179">
    <property type="entry name" value="EGF_CA"/>
    <property type="match status" value="1"/>
</dbReference>
<dbReference type="Pfam" id="PF07645">
    <property type="entry name" value="EGF_CA"/>
    <property type="match status" value="1"/>
</dbReference>
<protein>
    <recommendedName>
        <fullName evidence="7">EGF-like domain-containing protein</fullName>
    </recommendedName>
</protein>
<dbReference type="Proteomes" id="UP000585474">
    <property type="component" value="Unassembled WGS sequence"/>
</dbReference>
<proteinExistence type="predicted"/>
<name>A0A7J0DH71_9ERIC</name>
<dbReference type="PROSITE" id="PS00010">
    <property type="entry name" value="ASX_HYDROXYL"/>
    <property type="match status" value="1"/>
</dbReference>
<dbReference type="InterPro" id="IPR049883">
    <property type="entry name" value="NOTCH1_EGF-like"/>
</dbReference>
<dbReference type="InterPro" id="IPR000742">
    <property type="entry name" value="EGF"/>
</dbReference>
<keyword evidence="3" id="KW-0732">Signal</keyword>
<comment type="subcellular location">
    <subcellularLocation>
        <location evidence="1">Membrane</location>
        <topology evidence="1">Single-pass membrane protein</topology>
    </subcellularLocation>
</comment>
<dbReference type="PROSITE" id="PS50026">
    <property type="entry name" value="EGF_3"/>
    <property type="match status" value="1"/>
</dbReference>
<dbReference type="GO" id="GO:0005509">
    <property type="term" value="F:calcium ion binding"/>
    <property type="evidence" value="ECO:0007669"/>
    <property type="project" value="InterPro"/>
</dbReference>
<keyword evidence="4" id="KW-0677">Repeat</keyword>
<keyword evidence="9" id="KW-1185">Reference proteome</keyword>
<organism evidence="8 9">
    <name type="scientific">Actinidia rufa</name>
    <dbReference type="NCBI Taxonomy" id="165716"/>
    <lineage>
        <taxon>Eukaryota</taxon>
        <taxon>Viridiplantae</taxon>
        <taxon>Streptophyta</taxon>
        <taxon>Embryophyta</taxon>
        <taxon>Tracheophyta</taxon>
        <taxon>Spermatophyta</taxon>
        <taxon>Magnoliopsida</taxon>
        <taxon>eudicotyledons</taxon>
        <taxon>Gunneridae</taxon>
        <taxon>Pentapetalae</taxon>
        <taxon>asterids</taxon>
        <taxon>Ericales</taxon>
        <taxon>Actinidiaceae</taxon>
        <taxon>Actinidia</taxon>
    </lineage>
</organism>
<gene>
    <name evidence="8" type="ORF">Acr_00g0037080</name>
</gene>
<dbReference type="PANTHER" id="PTHR33491">
    <property type="entry name" value="OSJNBA0016N04.9 PROTEIN"/>
    <property type="match status" value="1"/>
</dbReference>
<accession>A0A7J0DH71</accession>
<evidence type="ECO:0000256" key="1">
    <source>
        <dbReference type="ARBA" id="ARBA00004167"/>
    </source>
</evidence>
<dbReference type="InterPro" id="IPR018097">
    <property type="entry name" value="EGF_Ca-bd_CS"/>
</dbReference>